<reference evidence="1" key="2">
    <citation type="journal article" date="2020" name="Nat. Commun.">
        <title>Large-scale genome sequencing of mycorrhizal fungi provides insights into the early evolution of symbiotic traits.</title>
        <authorList>
            <person name="Miyauchi S."/>
            <person name="Kiss E."/>
            <person name="Kuo A."/>
            <person name="Drula E."/>
            <person name="Kohler A."/>
            <person name="Sanchez-Garcia M."/>
            <person name="Morin E."/>
            <person name="Andreopoulos B."/>
            <person name="Barry K.W."/>
            <person name="Bonito G."/>
            <person name="Buee M."/>
            <person name="Carver A."/>
            <person name="Chen C."/>
            <person name="Cichocki N."/>
            <person name="Clum A."/>
            <person name="Culley D."/>
            <person name="Crous P.W."/>
            <person name="Fauchery L."/>
            <person name="Girlanda M."/>
            <person name="Hayes R.D."/>
            <person name="Keri Z."/>
            <person name="LaButti K."/>
            <person name="Lipzen A."/>
            <person name="Lombard V."/>
            <person name="Magnuson J."/>
            <person name="Maillard F."/>
            <person name="Murat C."/>
            <person name="Nolan M."/>
            <person name="Ohm R.A."/>
            <person name="Pangilinan J."/>
            <person name="Pereira M.F."/>
            <person name="Perotto S."/>
            <person name="Peter M."/>
            <person name="Pfister S."/>
            <person name="Riley R."/>
            <person name="Sitrit Y."/>
            <person name="Stielow J.B."/>
            <person name="Szollosi G."/>
            <person name="Zifcakova L."/>
            <person name="Stursova M."/>
            <person name="Spatafora J.W."/>
            <person name="Tedersoo L."/>
            <person name="Vaario L.M."/>
            <person name="Yamada A."/>
            <person name="Yan M."/>
            <person name="Wang P."/>
            <person name="Xu J."/>
            <person name="Bruns T."/>
            <person name="Baldrian P."/>
            <person name="Vilgalys R."/>
            <person name="Dunand C."/>
            <person name="Henrissat B."/>
            <person name="Grigoriev I.V."/>
            <person name="Hibbett D."/>
            <person name="Nagy L.G."/>
            <person name="Martin F.M."/>
        </authorList>
    </citation>
    <scope>NUCLEOTIDE SEQUENCE</scope>
    <source>
        <strain evidence="1">P2</strain>
    </source>
</reference>
<accession>A0ACB6YZ39</accession>
<proteinExistence type="predicted"/>
<reference evidence="1" key="1">
    <citation type="submission" date="2019-10" db="EMBL/GenBank/DDBJ databases">
        <authorList>
            <consortium name="DOE Joint Genome Institute"/>
            <person name="Kuo A."/>
            <person name="Miyauchi S."/>
            <person name="Kiss E."/>
            <person name="Drula E."/>
            <person name="Kohler A."/>
            <person name="Sanchez-Garcia M."/>
            <person name="Andreopoulos B."/>
            <person name="Barry K.W."/>
            <person name="Bonito G."/>
            <person name="Buee M."/>
            <person name="Carver A."/>
            <person name="Chen C."/>
            <person name="Cichocki N."/>
            <person name="Clum A."/>
            <person name="Culley D."/>
            <person name="Crous P.W."/>
            <person name="Fauchery L."/>
            <person name="Girlanda M."/>
            <person name="Hayes R."/>
            <person name="Keri Z."/>
            <person name="Labutti K."/>
            <person name="Lipzen A."/>
            <person name="Lombard V."/>
            <person name="Magnuson J."/>
            <person name="Maillard F."/>
            <person name="Morin E."/>
            <person name="Murat C."/>
            <person name="Nolan M."/>
            <person name="Ohm R."/>
            <person name="Pangilinan J."/>
            <person name="Pereira M."/>
            <person name="Perotto S."/>
            <person name="Peter M."/>
            <person name="Riley R."/>
            <person name="Sitrit Y."/>
            <person name="Stielow B."/>
            <person name="Szollosi G."/>
            <person name="Zifcakova L."/>
            <person name="Stursova M."/>
            <person name="Spatafora J.W."/>
            <person name="Tedersoo L."/>
            <person name="Vaario L.-M."/>
            <person name="Yamada A."/>
            <person name="Yan M."/>
            <person name="Wang P."/>
            <person name="Xu J."/>
            <person name="Bruns T."/>
            <person name="Baldrian P."/>
            <person name="Vilgalys R."/>
            <person name="Henrissat B."/>
            <person name="Grigoriev I.V."/>
            <person name="Hibbett D."/>
            <person name="Nagy L.G."/>
            <person name="Martin F.M."/>
        </authorList>
    </citation>
    <scope>NUCLEOTIDE SEQUENCE</scope>
    <source>
        <strain evidence="1">P2</strain>
    </source>
</reference>
<name>A0ACB6YZ39_THEGA</name>
<organism evidence="1 2">
    <name type="scientific">Thelephora ganbajun</name>
    <name type="common">Ganba fungus</name>
    <dbReference type="NCBI Taxonomy" id="370292"/>
    <lineage>
        <taxon>Eukaryota</taxon>
        <taxon>Fungi</taxon>
        <taxon>Dikarya</taxon>
        <taxon>Basidiomycota</taxon>
        <taxon>Agaricomycotina</taxon>
        <taxon>Agaricomycetes</taxon>
        <taxon>Thelephorales</taxon>
        <taxon>Thelephoraceae</taxon>
        <taxon>Thelephora</taxon>
    </lineage>
</organism>
<dbReference type="EMBL" id="MU118435">
    <property type="protein sequence ID" value="KAF9642524.1"/>
    <property type="molecule type" value="Genomic_DNA"/>
</dbReference>
<evidence type="ECO:0000313" key="2">
    <source>
        <dbReference type="Proteomes" id="UP000886501"/>
    </source>
</evidence>
<keyword evidence="2" id="KW-1185">Reference proteome</keyword>
<sequence>MPGGGRSGHAVKEQHEERVEGLKRENESLRREKEGLKKNLARLNAHNHREPLRIQHAVRKALKYSNDTSATQPTIHYVKDRQGIIQDWARNAILMLVNEGVPMSKTWAVMEANAKALGVMIVGKWSIRTSCRVVHEGGIAAGLMIVEYVLKCIAATLSSDGTAHKSIQYLSRHAVAIPPDGDPPKDCFLGITPKVNHTTNTQFAGWKQTIQHLCDNYNKSPLGNKVPANPTRIWGGLRGYLSDHASDQKKLSAMLQRYWWECDCQLRGEAVMPLDEYTEDREQVLMEKGSELMQEIGGPEHYHALSIDEQLQFTKRLEKEIVDYWVWSGCAMHKDLNAMKGGVDRMSSWWVKFGDGVTPVALMSKYKVIAADSGSVPEENLVGPGDRGGVKLTDLLGSLIKHREMKKGHQECFRAFSIEFLGSPRPVQFPDTSNNRYQSHGLAATEILFHLDLYLAFLQSIADLKSLGNELNHLERNV</sequence>
<comment type="caution">
    <text evidence="1">The sequence shown here is derived from an EMBL/GenBank/DDBJ whole genome shotgun (WGS) entry which is preliminary data.</text>
</comment>
<gene>
    <name evidence="1" type="ORF">BDM02DRAFT_3193083</name>
</gene>
<dbReference type="Proteomes" id="UP000886501">
    <property type="component" value="Unassembled WGS sequence"/>
</dbReference>
<protein>
    <submittedName>
        <fullName evidence="1">Uncharacterized protein</fullName>
    </submittedName>
</protein>
<evidence type="ECO:0000313" key="1">
    <source>
        <dbReference type="EMBL" id="KAF9642524.1"/>
    </source>
</evidence>